<gene>
    <name evidence="1" type="ORF">BTO11_09920</name>
</gene>
<sequence length="71" mass="8174">MKTEVSYGFPSAQIANRFLHELKNWHVAQVETRLFKGDDSVKVSYEYDQRGFDNTLSELDSLAEQYGGKEV</sequence>
<comment type="caution">
    <text evidence="1">The sequence shown here is derived from an EMBL/GenBank/DDBJ whole genome shotgun (WGS) entry which is preliminary data.</text>
</comment>
<accession>A0A2S7UVD5</accession>
<keyword evidence="2" id="KW-1185">Reference proteome</keyword>
<proteinExistence type="predicted"/>
<evidence type="ECO:0000313" key="1">
    <source>
        <dbReference type="EMBL" id="PQJ53944.1"/>
    </source>
</evidence>
<dbReference type="EMBL" id="MSCH01000003">
    <property type="protein sequence ID" value="PQJ53944.1"/>
    <property type="molecule type" value="Genomic_DNA"/>
</dbReference>
<protein>
    <submittedName>
        <fullName evidence="1">Uncharacterized protein</fullName>
    </submittedName>
</protein>
<organism evidence="1 2">
    <name type="scientific">Psychrosphaera saromensis</name>
    <dbReference type="NCBI Taxonomy" id="716813"/>
    <lineage>
        <taxon>Bacteria</taxon>
        <taxon>Pseudomonadati</taxon>
        <taxon>Pseudomonadota</taxon>
        <taxon>Gammaproteobacteria</taxon>
        <taxon>Alteromonadales</taxon>
        <taxon>Pseudoalteromonadaceae</taxon>
        <taxon>Psychrosphaera</taxon>
    </lineage>
</organism>
<evidence type="ECO:0000313" key="2">
    <source>
        <dbReference type="Proteomes" id="UP000239007"/>
    </source>
</evidence>
<dbReference type="AlphaFoldDB" id="A0A2S7UVD5"/>
<dbReference type="RefSeq" id="WP_105052448.1">
    <property type="nucleotide sequence ID" value="NZ_BMYG01000012.1"/>
</dbReference>
<dbReference type="OrthoDB" id="6120633at2"/>
<dbReference type="Proteomes" id="UP000239007">
    <property type="component" value="Unassembled WGS sequence"/>
</dbReference>
<reference evidence="1 2" key="1">
    <citation type="submission" date="2016-12" db="EMBL/GenBank/DDBJ databases">
        <title>Diversity of luminous bacteria.</title>
        <authorList>
            <person name="Yoshizawa S."/>
            <person name="Kogure K."/>
        </authorList>
    </citation>
    <scope>NUCLEOTIDE SEQUENCE [LARGE SCALE GENOMIC DNA]</scope>
    <source>
        <strain evidence="1 2">SA4-48</strain>
    </source>
</reference>
<name>A0A2S7UVD5_9GAMM</name>